<dbReference type="PANTHER" id="PTHR43861:SF3">
    <property type="entry name" value="PUTATIVE (AFU_ORTHOLOGUE AFUA_2G14390)-RELATED"/>
    <property type="match status" value="1"/>
</dbReference>
<dbReference type="KEGG" id="pbf:CFX0092_A0986"/>
<keyword evidence="3" id="KW-1185">Reference proteome</keyword>
<dbReference type="PANTHER" id="PTHR43861">
    <property type="entry name" value="TRANS-ACONITATE 2-METHYLTRANSFERASE-RELATED"/>
    <property type="match status" value="1"/>
</dbReference>
<dbReference type="EMBL" id="LN890655">
    <property type="protein sequence ID" value="CUS02864.2"/>
    <property type="molecule type" value="Genomic_DNA"/>
</dbReference>
<evidence type="ECO:0000256" key="1">
    <source>
        <dbReference type="ARBA" id="ARBA00022679"/>
    </source>
</evidence>
<proteinExistence type="predicted"/>
<dbReference type="GO" id="GO:0032259">
    <property type="term" value="P:methylation"/>
    <property type="evidence" value="ECO:0007669"/>
    <property type="project" value="UniProtKB-KW"/>
</dbReference>
<dbReference type="GO" id="GO:0008168">
    <property type="term" value="F:methyltransferase activity"/>
    <property type="evidence" value="ECO:0007669"/>
    <property type="project" value="UniProtKB-KW"/>
</dbReference>
<keyword evidence="2" id="KW-0489">Methyltransferase</keyword>
<dbReference type="Pfam" id="PF13489">
    <property type="entry name" value="Methyltransf_23"/>
    <property type="match status" value="1"/>
</dbReference>
<gene>
    <name evidence="2" type="ORF">CFX0092_A0986</name>
</gene>
<dbReference type="InterPro" id="IPR029063">
    <property type="entry name" value="SAM-dependent_MTases_sf"/>
</dbReference>
<dbReference type="OrthoDB" id="9787662at2"/>
<dbReference type="Proteomes" id="UP000215027">
    <property type="component" value="Chromosome I"/>
</dbReference>
<dbReference type="AlphaFoldDB" id="A0A160T085"/>
<name>A0A160T085_9CHLR</name>
<sequence length="300" mass="33772">MITVNCNLCGRDEFRVRFPATADGAALQVDAFRCTHSGYGHHGQIVECRHCGLVYANPRWPSDFVLDAYSAVEDETYVEERLGRELTFRHHLRRMERIIGPAAGRRLLDVGAYIGVFVEVAGAAGWRAQGVEPSSWAAAEACRRGLDVTVGTLATVEWPAESFDMVTLWDVIEHLVDPAAELERARRLLRPGGWLIVHTMDIDAPFARLMGRRWPWLMDMHLYFFSGRTLGRMLSEHGYEVVWQGAQGRYLRLGYLTSRLEGLQSGLGRLTRATVNGLGLREAAIPVNFGDLRTFISRRL</sequence>
<evidence type="ECO:0000313" key="3">
    <source>
        <dbReference type="Proteomes" id="UP000215027"/>
    </source>
</evidence>
<evidence type="ECO:0000313" key="2">
    <source>
        <dbReference type="EMBL" id="CUS02864.2"/>
    </source>
</evidence>
<accession>A0A160T085</accession>
<reference evidence="2" key="1">
    <citation type="submission" date="2016-01" db="EMBL/GenBank/DDBJ databases">
        <authorList>
            <person name="Mcilroy J.S."/>
            <person name="Karst M S."/>
            <person name="Albertsen M."/>
        </authorList>
    </citation>
    <scope>NUCLEOTIDE SEQUENCE</scope>
    <source>
        <strain evidence="2">Cfx-K</strain>
    </source>
</reference>
<dbReference type="RefSeq" id="WP_095042433.1">
    <property type="nucleotide sequence ID" value="NZ_LN890655.1"/>
</dbReference>
<dbReference type="Gene3D" id="3.40.50.150">
    <property type="entry name" value="Vaccinia Virus protein VP39"/>
    <property type="match status" value="1"/>
</dbReference>
<protein>
    <submittedName>
        <fullName evidence="2">Methyltransferase type 12</fullName>
    </submittedName>
</protein>
<organism evidence="2 3">
    <name type="scientific">Candidatus Promineifilum breve</name>
    <dbReference type="NCBI Taxonomy" id="1806508"/>
    <lineage>
        <taxon>Bacteria</taxon>
        <taxon>Bacillati</taxon>
        <taxon>Chloroflexota</taxon>
        <taxon>Ardenticatenia</taxon>
        <taxon>Candidatus Promineifilales</taxon>
        <taxon>Candidatus Promineifilaceae</taxon>
        <taxon>Candidatus Promineifilum</taxon>
    </lineage>
</organism>
<dbReference type="CDD" id="cd02440">
    <property type="entry name" value="AdoMet_MTases"/>
    <property type="match status" value="1"/>
</dbReference>
<dbReference type="SUPFAM" id="SSF53335">
    <property type="entry name" value="S-adenosyl-L-methionine-dependent methyltransferases"/>
    <property type="match status" value="1"/>
</dbReference>
<keyword evidence="1" id="KW-0808">Transferase</keyword>